<dbReference type="AlphaFoldDB" id="A0A6N6VUX5"/>
<reference evidence="7 8" key="1">
    <citation type="submission" date="2019-10" db="EMBL/GenBank/DDBJ databases">
        <title>New species of Slilvanegrellaceae.</title>
        <authorList>
            <person name="Pitt A."/>
            <person name="Hahn M.W."/>
        </authorList>
    </citation>
    <scope>NUCLEOTIDE SEQUENCE [LARGE SCALE GENOMIC DNA]</scope>
    <source>
        <strain evidence="7 8">SP-Ram-0.45-NSY-1</strain>
    </source>
</reference>
<dbReference type="SUPFAM" id="SSF55021">
    <property type="entry name" value="ACT-like"/>
    <property type="match status" value="1"/>
</dbReference>
<feature type="domain" description="ACT" evidence="4">
    <location>
        <begin position="699"/>
        <end position="773"/>
    </location>
</feature>
<dbReference type="InterPro" id="IPR043519">
    <property type="entry name" value="NT_sf"/>
</dbReference>
<dbReference type="RefSeq" id="WP_153418828.1">
    <property type="nucleotide sequence ID" value="NZ_WFLM01000002.1"/>
</dbReference>
<dbReference type="InterPro" id="IPR045600">
    <property type="entry name" value="RelA/SpoT_AH_RIS"/>
</dbReference>
<dbReference type="InterPro" id="IPR033655">
    <property type="entry name" value="TGS_RelA/SpoT"/>
</dbReference>
<dbReference type="NCBIfam" id="TIGR00691">
    <property type="entry name" value="spoT_relA"/>
    <property type="match status" value="1"/>
</dbReference>
<name>A0A6N6VUX5_9BACT</name>
<sequence length="773" mass="87763">MGSDNIKTSLPNEEEAPSQSSNTPTEDIEKIANDAYLSLKEKCLQYLDFSLETTLFKAFRFAHNLHAGQRRKSGEPYIIHPLAVAEILAEFKMDETSLIAAILHDVVEDTHVSVEEVSKEFGEPVAALVEGLTKLAKVQFRSSQEKMAENFRKMIVAMSRDIRVIIVKLADRTHNMRTLRALNLEKRQRIAEETLEIYAPLAGRLGMYKIKAELEDLCLRELKPSVYYSLIARVAQKKTERDKIIEQAREHLDSRLKEANINAKVYGRAKHFYSIYRKMSDKQIEFEDIYDLFALRVIVNTPNECYETLGIIHNIYRPVPGRFKDFIAMPKANLYQSLHTTIVAAKGELLEVQIRTAQMHHIAENGIAAHWAYKEKRKDPNNTQLNPADFEKFKWLKQIVRHQKELSDPDEFLEAVKVDLFDEEVYVFSPKGDVFELRKGSTCLDFAFAIHTDLGLKTTGAKINGRIATLRTRLHSGDVIELLVGNKVRATKDWLNFTTTTKARNKIRAWLRSEERTNSKQIGQNLLEEELSKSSSSFEKLQKIGVFQEIHRYFSVGGYEDFILQIGYGKIDAKSAVQKLLSVLQIPKVVETATSAEPQKTMQQEFQEIRTVQEALKQRQGKNRAGGEDAVRVQGMTGIVVRMARCCEPLPGQPIVGFVSRSRGVTVHAASCQWALSNDPARRVDCSWNIISSTVHNVRVRITAHDKPGILAAITKMVSSSQINIAGMECFTNPQKRAVILLKLELTDIHQLKDIHQKIEAVDGVIYVERTMG</sequence>
<dbReference type="SUPFAM" id="SSF109604">
    <property type="entry name" value="HD-domain/PDEase-like"/>
    <property type="match status" value="1"/>
</dbReference>
<dbReference type="Gene3D" id="3.10.20.30">
    <property type="match status" value="1"/>
</dbReference>
<feature type="compositionally biased region" description="Polar residues" evidence="3">
    <location>
        <begin position="1"/>
        <end position="25"/>
    </location>
</feature>
<dbReference type="EMBL" id="WFLM01000002">
    <property type="protein sequence ID" value="KAB8039559.1"/>
    <property type="molecule type" value="Genomic_DNA"/>
</dbReference>
<dbReference type="CDD" id="cd04876">
    <property type="entry name" value="ACT_RelA-SpoT"/>
    <property type="match status" value="1"/>
</dbReference>
<dbReference type="Gene3D" id="3.30.70.260">
    <property type="match status" value="1"/>
</dbReference>
<evidence type="ECO:0000256" key="2">
    <source>
        <dbReference type="RuleBase" id="RU003847"/>
    </source>
</evidence>
<dbReference type="FunFam" id="1.10.3210.10:FF:000001">
    <property type="entry name" value="GTP pyrophosphokinase RelA"/>
    <property type="match status" value="1"/>
</dbReference>
<dbReference type="SUPFAM" id="SSF81301">
    <property type="entry name" value="Nucleotidyltransferase"/>
    <property type="match status" value="1"/>
</dbReference>
<feature type="domain" description="HD" evidence="5">
    <location>
        <begin position="77"/>
        <end position="176"/>
    </location>
</feature>
<keyword evidence="8" id="KW-1185">Reference proteome</keyword>
<evidence type="ECO:0000256" key="1">
    <source>
        <dbReference type="ARBA" id="ARBA00025704"/>
    </source>
</evidence>
<dbReference type="InterPro" id="IPR012676">
    <property type="entry name" value="TGS-like"/>
</dbReference>
<dbReference type="InterPro" id="IPR045865">
    <property type="entry name" value="ACT-like_dom_sf"/>
</dbReference>
<dbReference type="CDD" id="cd01668">
    <property type="entry name" value="TGS_RSH"/>
    <property type="match status" value="1"/>
</dbReference>
<evidence type="ECO:0000259" key="4">
    <source>
        <dbReference type="PROSITE" id="PS51671"/>
    </source>
</evidence>
<dbReference type="PANTHER" id="PTHR21262:SF31">
    <property type="entry name" value="GTP PYROPHOSPHOKINASE"/>
    <property type="match status" value="1"/>
</dbReference>
<dbReference type="Pfam" id="PF13291">
    <property type="entry name" value="ACT_4"/>
    <property type="match status" value="1"/>
</dbReference>
<dbReference type="Pfam" id="PF04607">
    <property type="entry name" value="RelA_SpoT"/>
    <property type="match status" value="1"/>
</dbReference>
<dbReference type="InterPro" id="IPR012675">
    <property type="entry name" value="Beta-grasp_dom_sf"/>
</dbReference>
<dbReference type="OrthoDB" id="5287211at2"/>
<dbReference type="Pfam" id="PF13328">
    <property type="entry name" value="HD_4"/>
    <property type="match status" value="1"/>
</dbReference>
<comment type="pathway">
    <text evidence="1">Purine metabolism.</text>
</comment>
<comment type="caution">
    <text evidence="7">The sequence shown here is derived from an EMBL/GenBank/DDBJ whole genome shotgun (WGS) entry which is preliminary data.</text>
</comment>
<dbReference type="PROSITE" id="PS51880">
    <property type="entry name" value="TGS"/>
    <property type="match status" value="1"/>
</dbReference>
<dbReference type="InterPro" id="IPR004095">
    <property type="entry name" value="TGS"/>
</dbReference>
<dbReference type="FunFam" id="3.30.460.10:FF:000001">
    <property type="entry name" value="GTP pyrophosphokinase RelA"/>
    <property type="match status" value="1"/>
</dbReference>
<dbReference type="InterPro" id="IPR006674">
    <property type="entry name" value="HD_domain"/>
</dbReference>
<dbReference type="CDD" id="cd05399">
    <property type="entry name" value="NT_Rel-Spo_like"/>
    <property type="match status" value="1"/>
</dbReference>
<evidence type="ECO:0000256" key="3">
    <source>
        <dbReference type="SAM" id="MobiDB-lite"/>
    </source>
</evidence>
<protein>
    <submittedName>
        <fullName evidence="7">RelA/SpoT family protein</fullName>
    </submittedName>
</protein>
<feature type="domain" description="TGS" evidence="6">
    <location>
        <begin position="423"/>
        <end position="484"/>
    </location>
</feature>
<proteinExistence type="inferred from homology"/>
<dbReference type="PROSITE" id="PS51671">
    <property type="entry name" value="ACT"/>
    <property type="match status" value="1"/>
</dbReference>
<dbReference type="GO" id="GO:0015949">
    <property type="term" value="P:nucleobase-containing small molecule interconversion"/>
    <property type="evidence" value="ECO:0007669"/>
    <property type="project" value="UniProtKB-ARBA"/>
</dbReference>
<dbReference type="InterPro" id="IPR004811">
    <property type="entry name" value="RelA/Spo_fam"/>
</dbReference>
<comment type="function">
    <text evidence="2">In eubacteria ppGpp (guanosine 3'-diphosphate 5'-diphosphate) is a mediator of the stringent response that coordinates a variety of cellular activities in response to changes in nutritional abundance.</text>
</comment>
<evidence type="ECO:0000259" key="6">
    <source>
        <dbReference type="PROSITE" id="PS51880"/>
    </source>
</evidence>
<comment type="similarity">
    <text evidence="2">Belongs to the relA/spoT family.</text>
</comment>
<dbReference type="SMART" id="SM00954">
    <property type="entry name" value="RelA_SpoT"/>
    <property type="match status" value="1"/>
</dbReference>
<dbReference type="Gene3D" id="3.30.460.10">
    <property type="entry name" value="Beta Polymerase, domain 2"/>
    <property type="match status" value="1"/>
</dbReference>
<dbReference type="GO" id="GO:0005886">
    <property type="term" value="C:plasma membrane"/>
    <property type="evidence" value="ECO:0007669"/>
    <property type="project" value="TreeGrafter"/>
</dbReference>
<dbReference type="Pfam" id="PF02824">
    <property type="entry name" value="TGS"/>
    <property type="match status" value="1"/>
</dbReference>
<dbReference type="InterPro" id="IPR007685">
    <property type="entry name" value="RelA_SpoT"/>
</dbReference>
<organism evidence="7 8">
    <name type="scientific">Silvanigrella paludirubra</name>
    <dbReference type="NCBI Taxonomy" id="2499159"/>
    <lineage>
        <taxon>Bacteria</taxon>
        <taxon>Pseudomonadati</taxon>
        <taxon>Bdellovibrionota</taxon>
        <taxon>Oligoflexia</taxon>
        <taxon>Silvanigrellales</taxon>
        <taxon>Silvanigrellaceae</taxon>
        <taxon>Silvanigrella</taxon>
    </lineage>
</organism>
<dbReference type="GO" id="GO:0015969">
    <property type="term" value="P:guanosine tetraphosphate metabolic process"/>
    <property type="evidence" value="ECO:0007669"/>
    <property type="project" value="InterPro"/>
</dbReference>
<evidence type="ECO:0000259" key="5">
    <source>
        <dbReference type="PROSITE" id="PS51831"/>
    </source>
</evidence>
<dbReference type="SMART" id="SM00471">
    <property type="entry name" value="HDc"/>
    <property type="match status" value="1"/>
</dbReference>
<dbReference type="Proteomes" id="UP000437748">
    <property type="component" value="Unassembled WGS sequence"/>
</dbReference>
<feature type="region of interest" description="Disordered" evidence="3">
    <location>
        <begin position="1"/>
        <end position="26"/>
    </location>
</feature>
<evidence type="ECO:0000313" key="7">
    <source>
        <dbReference type="EMBL" id="KAB8039559.1"/>
    </source>
</evidence>
<dbReference type="Pfam" id="PF19296">
    <property type="entry name" value="RelA_AH_RIS"/>
    <property type="match status" value="1"/>
</dbReference>
<accession>A0A6N6VUX5</accession>
<dbReference type="CDD" id="cd00077">
    <property type="entry name" value="HDc"/>
    <property type="match status" value="1"/>
</dbReference>
<dbReference type="InterPro" id="IPR003607">
    <property type="entry name" value="HD/PDEase_dom"/>
</dbReference>
<gene>
    <name evidence="7" type="ORF">GCL60_04695</name>
</gene>
<dbReference type="PROSITE" id="PS51831">
    <property type="entry name" value="HD"/>
    <property type="match status" value="1"/>
</dbReference>
<dbReference type="InterPro" id="IPR002912">
    <property type="entry name" value="ACT_dom"/>
</dbReference>
<dbReference type="FunFam" id="3.10.20.30:FF:000002">
    <property type="entry name" value="GTP pyrophosphokinase (RelA/SpoT)"/>
    <property type="match status" value="1"/>
</dbReference>
<evidence type="ECO:0000313" key="8">
    <source>
        <dbReference type="Proteomes" id="UP000437748"/>
    </source>
</evidence>
<dbReference type="Gene3D" id="1.10.3210.10">
    <property type="entry name" value="Hypothetical protein af1432"/>
    <property type="match status" value="1"/>
</dbReference>
<dbReference type="PANTHER" id="PTHR21262">
    <property type="entry name" value="GUANOSINE-3',5'-BIS DIPHOSPHATE 3'-PYROPHOSPHOHYDROLASE"/>
    <property type="match status" value="1"/>
</dbReference>
<dbReference type="SUPFAM" id="SSF81271">
    <property type="entry name" value="TGS-like"/>
    <property type="match status" value="1"/>
</dbReference>